<feature type="region of interest" description="Disordered" evidence="1">
    <location>
        <begin position="117"/>
        <end position="141"/>
    </location>
</feature>
<sequence>MFTAQPPGRYVLNILDLRKMRVRLKFFDLKNMMLIPDECDKNNKQEILIDQSDLHLKPPTPALYRLKTAKTRKIGSHSRSNTAPSTSKETLDHRTTTSGMLVAYLFCQIKLDSDITDEEMETDEDDSDIRSEDFSDAFDED</sequence>
<feature type="compositionally biased region" description="Polar residues" evidence="1">
    <location>
        <begin position="77"/>
        <end position="88"/>
    </location>
</feature>
<feature type="compositionally biased region" description="Acidic residues" evidence="1">
    <location>
        <begin position="117"/>
        <end position="127"/>
    </location>
</feature>
<dbReference type="AlphaFoldDB" id="A0A4C1Z299"/>
<accession>A0A4C1Z299</accession>
<name>A0A4C1Z299_EUMVA</name>
<dbReference type="EMBL" id="BGZK01001566">
    <property type="protein sequence ID" value="GBP82468.1"/>
    <property type="molecule type" value="Genomic_DNA"/>
</dbReference>
<dbReference type="Proteomes" id="UP000299102">
    <property type="component" value="Unassembled WGS sequence"/>
</dbReference>
<organism evidence="2 3">
    <name type="scientific">Eumeta variegata</name>
    <name type="common">Bagworm moth</name>
    <name type="synonym">Eumeta japonica</name>
    <dbReference type="NCBI Taxonomy" id="151549"/>
    <lineage>
        <taxon>Eukaryota</taxon>
        <taxon>Metazoa</taxon>
        <taxon>Ecdysozoa</taxon>
        <taxon>Arthropoda</taxon>
        <taxon>Hexapoda</taxon>
        <taxon>Insecta</taxon>
        <taxon>Pterygota</taxon>
        <taxon>Neoptera</taxon>
        <taxon>Endopterygota</taxon>
        <taxon>Lepidoptera</taxon>
        <taxon>Glossata</taxon>
        <taxon>Ditrysia</taxon>
        <taxon>Tineoidea</taxon>
        <taxon>Psychidae</taxon>
        <taxon>Oiketicinae</taxon>
        <taxon>Eumeta</taxon>
    </lineage>
</organism>
<comment type="caution">
    <text evidence="2">The sequence shown here is derived from an EMBL/GenBank/DDBJ whole genome shotgun (WGS) entry which is preliminary data.</text>
</comment>
<proteinExistence type="predicted"/>
<evidence type="ECO:0000313" key="2">
    <source>
        <dbReference type="EMBL" id="GBP82468.1"/>
    </source>
</evidence>
<evidence type="ECO:0000256" key="1">
    <source>
        <dbReference type="SAM" id="MobiDB-lite"/>
    </source>
</evidence>
<protein>
    <submittedName>
        <fullName evidence="2">Uncharacterized protein</fullName>
    </submittedName>
</protein>
<gene>
    <name evidence="2" type="ORF">EVAR_99468_1</name>
</gene>
<evidence type="ECO:0000313" key="3">
    <source>
        <dbReference type="Proteomes" id="UP000299102"/>
    </source>
</evidence>
<keyword evidence="3" id="KW-1185">Reference proteome</keyword>
<feature type="region of interest" description="Disordered" evidence="1">
    <location>
        <begin position="70"/>
        <end position="94"/>
    </location>
</feature>
<reference evidence="2 3" key="1">
    <citation type="journal article" date="2019" name="Commun. Biol.">
        <title>The bagworm genome reveals a unique fibroin gene that provides high tensile strength.</title>
        <authorList>
            <person name="Kono N."/>
            <person name="Nakamura H."/>
            <person name="Ohtoshi R."/>
            <person name="Tomita M."/>
            <person name="Numata K."/>
            <person name="Arakawa K."/>
        </authorList>
    </citation>
    <scope>NUCLEOTIDE SEQUENCE [LARGE SCALE GENOMIC DNA]</scope>
</reference>